<dbReference type="OrthoDB" id="121974at2"/>
<dbReference type="RefSeq" id="WP_106301106.1">
    <property type="nucleotide sequence ID" value="NZ_PVWO01000041.1"/>
</dbReference>
<dbReference type="Gene3D" id="3.10.450.50">
    <property type="match status" value="1"/>
</dbReference>
<comment type="caution">
    <text evidence="2">The sequence shown here is derived from an EMBL/GenBank/DDBJ whole genome shotgun (WGS) entry which is preliminary data.</text>
</comment>
<dbReference type="InterPro" id="IPR032710">
    <property type="entry name" value="NTF2-like_dom_sf"/>
</dbReference>
<dbReference type="AlphaFoldDB" id="A0A2T1GKE0"/>
<sequence>MFFTLSEEDRAILTRLEEDMWREVTRFDRTFQEQRFAADFFEFGRSGRVYTRDRIVRIDSQPIHAVLPLPNLAIRLLDQNTAQVTYNSQVDRDGIIEYGRRSSIWSRTENGWVMRFHQGTPYQP</sequence>
<dbReference type="InterPro" id="IPR027843">
    <property type="entry name" value="DUF4440"/>
</dbReference>
<evidence type="ECO:0000313" key="3">
    <source>
        <dbReference type="Proteomes" id="UP000238937"/>
    </source>
</evidence>
<reference evidence="2 3" key="1">
    <citation type="submission" date="2018-03" db="EMBL/GenBank/DDBJ databases">
        <title>The ancient ancestry and fast evolution of plastids.</title>
        <authorList>
            <person name="Moore K.R."/>
            <person name="Magnabosco C."/>
            <person name="Momper L."/>
            <person name="Gold D.A."/>
            <person name="Bosak T."/>
            <person name="Fournier G.P."/>
        </authorList>
    </citation>
    <scope>NUCLEOTIDE SEQUENCE [LARGE SCALE GENOMIC DNA]</scope>
    <source>
        <strain evidence="2 3">CCALA 037</strain>
    </source>
</reference>
<organism evidence="2 3">
    <name type="scientific">Chamaesiphon polymorphus CCALA 037</name>
    <dbReference type="NCBI Taxonomy" id="2107692"/>
    <lineage>
        <taxon>Bacteria</taxon>
        <taxon>Bacillati</taxon>
        <taxon>Cyanobacteriota</taxon>
        <taxon>Cyanophyceae</taxon>
        <taxon>Gomontiellales</taxon>
        <taxon>Chamaesiphonaceae</taxon>
        <taxon>Chamaesiphon</taxon>
    </lineage>
</organism>
<keyword evidence="3" id="KW-1185">Reference proteome</keyword>
<feature type="domain" description="DUF4440" evidence="1">
    <location>
        <begin position="13"/>
        <end position="114"/>
    </location>
</feature>
<dbReference type="SUPFAM" id="SSF54427">
    <property type="entry name" value="NTF2-like"/>
    <property type="match status" value="1"/>
</dbReference>
<proteinExistence type="predicted"/>
<protein>
    <recommendedName>
        <fullName evidence="1">DUF4440 domain-containing protein</fullName>
    </recommendedName>
</protein>
<accession>A0A2T1GKE0</accession>
<dbReference type="Proteomes" id="UP000238937">
    <property type="component" value="Unassembled WGS sequence"/>
</dbReference>
<evidence type="ECO:0000313" key="2">
    <source>
        <dbReference type="EMBL" id="PSB58288.1"/>
    </source>
</evidence>
<dbReference type="EMBL" id="PVWO01000041">
    <property type="protein sequence ID" value="PSB58288.1"/>
    <property type="molecule type" value="Genomic_DNA"/>
</dbReference>
<gene>
    <name evidence="2" type="ORF">C7B77_05395</name>
</gene>
<dbReference type="Pfam" id="PF14534">
    <property type="entry name" value="DUF4440"/>
    <property type="match status" value="1"/>
</dbReference>
<evidence type="ECO:0000259" key="1">
    <source>
        <dbReference type="Pfam" id="PF14534"/>
    </source>
</evidence>
<name>A0A2T1GKE0_9CYAN</name>